<dbReference type="InterPro" id="IPR029068">
    <property type="entry name" value="Glyas_Bleomycin-R_OHBP_Dase"/>
</dbReference>
<organism evidence="3 4">
    <name type="scientific">Allokutzneria oryzae</name>
    <dbReference type="NCBI Taxonomy" id="1378989"/>
    <lineage>
        <taxon>Bacteria</taxon>
        <taxon>Bacillati</taxon>
        <taxon>Actinomycetota</taxon>
        <taxon>Actinomycetes</taxon>
        <taxon>Pseudonocardiales</taxon>
        <taxon>Pseudonocardiaceae</taxon>
        <taxon>Allokutzneria</taxon>
    </lineage>
</organism>
<dbReference type="InterPro" id="IPR041581">
    <property type="entry name" value="Glyoxalase_6"/>
</dbReference>
<comment type="caution">
    <text evidence="3">The sequence shown here is derived from an EMBL/GenBank/DDBJ whole genome shotgun (WGS) entry which is preliminary data.</text>
</comment>
<dbReference type="PANTHER" id="PTHR35908:SF1">
    <property type="entry name" value="CONSERVED PROTEIN"/>
    <property type="match status" value="1"/>
</dbReference>
<reference evidence="3 4" key="1">
    <citation type="submission" date="2024-09" db="EMBL/GenBank/DDBJ databases">
        <authorList>
            <person name="Sun Q."/>
            <person name="Mori K."/>
        </authorList>
    </citation>
    <scope>NUCLEOTIDE SEQUENCE [LARGE SCALE GENOMIC DNA]</scope>
    <source>
        <strain evidence="3 4">TBRC 7907</strain>
    </source>
</reference>
<dbReference type="InterPro" id="IPR037523">
    <property type="entry name" value="VOC_core"/>
</dbReference>
<sequence length="126" mass="13644">MAEKRSLQLESVVLDCPEPLALAAFYNELLGWNGVEGDDNWATVTGPGPGGGTVSFQRDPGFRAPTWPEGERPQMLHLDIRVDDIDVEHERTVALGARPLGETQGTSNNGFRVYADPAGHPFCLVA</sequence>
<name>A0ABV5ZW88_9PSEU</name>
<evidence type="ECO:0000313" key="3">
    <source>
        <dbReference type="EMBL" id="MFB9905153.1"/>
    </source>
</evidence>
<keyword evidence="4" id="KW-1185">Reference proteome</keyword>
<dbReference type="Proteomes" id="UP001589693">
    <property type="component" value="Unassembled WGS sequence"/>
</dbReference>
<gene>
    <name evidence="3" type="ORF">ACFFQA_14550</name>
</gene>
<dbReference type="PROSITE" id="PS51819">
    <property type="entry name" value="VOC"/>
    <property type="match status" value="1"/>
</dbReference>
<dbReference type="PANTHER" id="PTHR35908">
    <property type="entry name" value="HYPOTHETICAL FUSION PROTEIN"/>
    <property type="match status" value="1"/>
</dbReference>
<protein>
    <submittedName>
        <fullName evidence="3">VOC family protein</fullName>
    </submittedName>
</protein>
<accession>A0ABV5ZW88</accession>
<dbReference type="EMBL" id="JBHLZU010000011">
    <property type="protein sequence ID" value="MFB9905153.1"/>
    <property type="molecule type" value="Genomic_DNA"/>
</dbReference>
<dbReference type="SUPFAM" id="SSF54593">
    <property type="entry name" value="Glyoxalase/Bleomycin resistance protein/Dihydroxybiphenyl dioxygenase"/>
    <property type="match status" value="1"/>
</dbReference>
<evidence type="ECO:0000259" key="2">
    <source>
        <dbReference type="PROSITE" id="PS51819"/>
    </source>
</evidence>
<dbReference type="CDD" id="cd06587">
    <property type="entry name" value="VOC"/>
    <property type="match status" value="1"/>
</dbReference>
<dbReference type="RefSeq" id="WP_377852444.1">
    <property type="nucleotide sequence ID" value="NZ_JBHLZU010000011.1"/>
</dbReference>
<evidence type="ECO:0000256" key="1">
    <source>
        <dbReference type="SAM" id="MobiDB-lite"/>
    </source>
</evidence>
<feature type="region of interest" description="Disordered" evidence="1">
    <location>
        <begin position="47"/>
        <end position="70"/>
    </location>
</feature>
<dbReference type="Gene3D" id="3.10.180.10">
    <property type="entry name" value="2,3-Dihydroxybiphenyl 1,2-Dioxygenase, domain 1"/>
    <property type="match status" value="1"/>
</dbReference>
<dbReference type="Pfam" id="PF18029">
    <property type="entry name" value="Glyoxalase_6"/>
    <property type="match status" value="1"/>
</dbReference>
<feature type="domain" description="VOC" evidence="2">
    <location>
        <begin position="8"/>
        <end position="126"/>
    </location>
</feature>
<proteinExistence type="predicted"/>
<evidence type="ECO:0000313" key="4">
    <source>
        <dbReference type="Proteomes" id="UP001589693"/>
    </source>
</evidence>